<proteinExistence type="inferred from homology"/>
<evidence type="ECO:0000256" key="2">
    <source>
        <dbReference type="ARBA" id="ARBA00006991"/>
    </source>
</evidence>
<keyword evidence="6" id="KW-0862">Zinc</keyword>
<dbReference type="GO" id="GO:0005634">
    <property type="term" value="C:nucleus"/>
    <property type="evidence" value="ECO:0007669"/>
    <property type="project" value="UniProtKB-SubCell"/>
</dbReference>
<dbReference type="GO" id="GO:0008270">
    <property type="term" value="F:zinc ion binding"/>
    <property type="evidence" value="ECO:0007669"/>
    <property type="project" value="UniProtKB-KW"/>
</dbReference>
<name>A0AAW0YGT5_CHEQU</name>
<evidence type="ECO:0008006" key="14">
    <source>
        <dbReference type="Google" id="ProtNLM"/>
    </source>
</evidence>
<dbReference type="Gene3D" id="3.30.160.60">
    <property type="entry name" value="Classic Zinc Finger"/>
    <property type="match status" value="1"/>
</dbReference>
<evidence type="ECO:0000256" key="8">
    <source>
        <dbReference type="ARBA" id="ARBA00023125"/>
    </source>
</evidence>
<keyword evidence="13" id="KW-1185">Reference proteome</keyword>
<organism evidence="12 13">
    <name type="scientific">Cherax quadricarinatus</name>
    <name type="common">Australian red claw crayfish</name>
    <dbReference type="NCBI Taxonomy" id="27406"/>
    <lineage>
        <taxon>Eukaryota</taxon>
        <taxon>Metazoa</taxon>
        <taxon>Ecdysozoa</taxon>
        <taxon>Arthropoda</taxon>
        <taxon>Crustacea</taxon>
        <taxon>Multicrustacea</taxon>
        <taxon>Malacostraca</taxon>
        <taxon>Eumalacostraca</taxon>
        <taxon>Eucarida</taxon>
        <taxon>Decapoda</taxon>
        <taxon>Pleocyemata</taxon>
        <taxon>Astacidea</taxon>
        <taxon>Parastacoidea</taxon>
        <taxon>Parastacidae</taxon>
        <taxon>Cherax</taxon>
    </lineage>
</organism>
<protein>
    <recommendedName>
        <fullName evidence="14">C2H2-type domain-containing protein</fullName>
    </recommendedName>
</protein>
<keyword evidence="3" id="KW-0479">Metal-binding</keyword>
<keyword evidence="9" id="KW-0804">Transcription</keyword>
<evidence type="ECO:0000256" key="10">
    <source>
        <dbReference type="ARBA" id="ARBA00023242"/>
    </source>
</evidence>
<dbReference type="FunFam" id="3.30.160.60:FF:000075">
    <property type="entry name" value="Putative zinc finger protein 536"/>
    <property type="match status" value="1"/>
</dbReference>
<keyword evidence="7" id="KW-0805">Transcription regulation</keyword>
<evidence type="ECO:0000256" key="4">
    <source>
        <dbReference type="ARBA" id="ARBA00022737"/>
    </source>
</evidence>
<accession>A0AAW0YGT5</accession>
<keyword evidence="10" id="KW-0539">Nucleus</keyword>
<keyword evidence="8" id="KW-0238">DNA-binding</keyword>
<comment type="similarity">
    <text evidence="2">Belongs to the krueppel C2H2-type zinc-finger protein family.</text>
</comment>
<dbReference type="AlphaFoldDB" id="A0AAW0YGT5"/>
<keyword evidence="5" id="KW-0863">Zinc-finger</keyword>
<sequence length="99" mass="11268">MGFRRTYDLHRHMLSHAAVRPFQCPHCTYRASLKYNLDAHVRLKHPVGARPHPQEWDRESLGNVIGGTSAPIAQPQFQQMDHQQSCESSDGGSNFIEVE</sequence>
<feature type="compositionally biased region" description="Polar residues" evidence="11">
    <location>
        <begin position="75"/>
        <end position="92"/>
    </location>
</feature>
<feature type="region of interest" description="Disordered" evidence="11">
    <location>
        <begin position="46"/>
        <end position="99"/>
    </location>
</feature>
<evidence type="ECO:0000256" key="5">
    <source>
        <dbReference type="ARBA" id="ARBA00022771"/>
    </source>
</evidence>
<dbReference type="SUPFAM" id="SSF57667">
    <property type="entry name" value="beta-beta-alpha zinc fingers"/>
    <property type="match status" value="1"/>
</dbReference>
<keyword evidence="4" id="KW-0677">Repeat</keyword>
<evidence type="ECO:0000313" key="12">
    <source>
        <dbReference type="EMBL" id="KAK8752154.1"/>
    </source>
</evidence>
<dbReference type="GO" id="GO:0003677">
    <property type="term" value="F:DNA binding"/>
    <property type="evidence" value="ECO:0007669"/>
    <property type="project" value="UniProtKB-KW"/>
</dbReference>
<evidence type="ECO:0000256" key="11">
    <source>
        <dbReference type="SAM" id="MobiDB-lite"/>
    </source>
</evidence>
<reference evidence="12 13" key="1">
    <citation type="journal article" date="2024" name="BMC Genomics">
        <title>Genome assembly of redclaw crayfish (Cherax quadricarinatus) provides insights into its immune adaptation and hypoxia tolerance.</title>
        <authorList>
            <person name="Liu Z."/>
            <person name="Zheng J."/>
            <person name="Li H."/>
            <person name="Fang K."/>
            <person name="Wang S."/>
            <person name="He J."/>
            <person name="Zhou D."/>
            <person name="Weng S."/>
            <person name="Chi M."/>
            <person name="Gu Z."/>
            <person name="He J."/>
            <person name="Li F."/>
            <person name="Wang M."/>
        </authorList>
    </citation>
    <scope>NUCLEOTIDE SEQUENCE [LARGE SCALE GENOMIC DNA]</scope>
    <source>
        <strain evidence="12">ZL_2023a</strain>
    </source>
</reference>
<evidence type="ECO:0000256" key="7">
    <source>
        <dbReference type="ARBA" id="ARBA00023015"/>
    </source>
</evidence>
<dbReference type="EMBL" id="JARKIK010000005">
    <property type="protein sequence ID" value="KAK8752154.1"/>
    <property type="molecule type" value="Genomic_DNA"/>
</dbReference>
<dbReference type="InterPro" id="IPR036236">
    <property type="entry name" value="Znf_C2H2_sf"/>
</dbReference>
<evidence type="ECO:0000256" key="9">
    <source>
        <dbReference type="ARBA" id="ARBA00023163"/>
    </source>
</evidence>
<evidence type="ECO:0000256" key="1">
    <source>
        <dbReference type="ARBA" id="ARBA00004123"/>
    </source>
</evidence>
<gene>
    <name evidence="12" type="ORF">OTU49_012327</name>
</gene>
<comment type="caution">
    <text evidence="12">The sequence shown here is derived from an EMBL/GenBank/DDBJ whole genome shotgun (WGS) entry which is preliminary data.</text>
</comment>
<dbReference type="Proteomes" id="UP001445076">
    <property type="component" value="Unassembled WGS sequence"/>
</dbReference>
<evidence type="ECO:0000256" key="3">
    <source>
        <dbReference type="ARBA" id="ARBA00022723"/>
    </source>
</evidence>
<comment type="subcellular location">
    <subcellularLocation>
        <location evidence="1">Nucleus</location>
    </subcellularLocation>
</comment>
<evidence type="ECO:0000256" key="6">
    <source>
        <dbReference type="ARBA" id="ARBA00022833"/>
    </source>
</evidence>
<evidence type="ECO:0000313" key="13">
    <source>
        <dbReference type="Proteomes" id="UP001445076"/>
    </source>
</evidence>